<dbReference type="EMBL" id="QJSX01000001">
    <property type="protein sequence ID" value="PYE56254.1"/>
    <property type="molecule type" value="Genomic_DNA"/>
</dbReference>
<dbReference type="RefSeq" id="WP_110884778.1">
    <property type="nucleotide sequence ID" value="NZ_QJSX01000001.1"/>
</dbReference>
<comment type="similarity">
    <text evidence="3 8">Belongs to the methylenetetrahydrofolate reductase family.</text>
</comment>
<name>A0A318SFP4_9DEIO</name>
<organism evidence="9 10">
    <name type="scientific">Deinococcus yavapaiensis KR-236</name>
    <dbReference type="NCBI Taxonomy" id="694435"/>
    <lineage>
        <taxon>Bacteria</taxon>
        <taxon>Thermotogati</taxon>
        <taxon>Deinococcota</taxon>
        <taxon>Deinococci</taxon>
        <taxon>Deinococcales</taxon>
        <taxon>Deinococcaceae</taxon>
        <taxon>Deinococcus</taxon>
    </lineage>
</organism>
<evidence type="ECO:0000256" key="8">
    <source>
        <dbReference type="RuleBase" id="RU003862"/>
    </source>
</evidence>
<dbReference type="Pfam" id="PF02219">
    <property type="entry name" value="MTHFR"/>
    <property type="match status" value="1"/>
</dbReference>
<gene>
    <name evidence="9" type="ORF">DES52_10158</name>
</gene>
<accession>A0A318SFP4</accession>
<evidence type="ECO:0000256" key="3">
    <source>
        <dbReference type="ARBA" id="ARBA00006743"/>
    </source>
</evidence>
<dbReference type="OrthoDB" id="9812555at2"/>
<sequence length="287" mass="30458">MTVKFADKLGRSFVVTAELDPPRGPDPTPTISEATALVGLVDGVNVSDSPMANLRMNSTVTASIVQRETGLTTIAHLTCRDRNVLALQADLLGAHALGVRFVLCLRGDPPTRGDHPDATGVFELGADGLASLARGLNEGRSLTGRDLGGHTDFGVGVALNPTNPDLQAEAVRLREKLDAGATFAQTQPVFSRDDVERFLDVIGTPPLPILFGVLPIRSAKMAQNVSKWAKVPTELLTRVEERGKAAGIEWSARLVEDLRDLGVAGVHLYPLGKPDVAREVLGATLPV</sequence>
<evidence type="ECO:0000256" key="7">
    <source>
        <dbReference type="ARBA" id="ARBA00048628"/>
    </source>
</evidence>
<dbReference type="GO" id="GO:0071949">
    <property type="term" value="F:FAD binding"/>
    <property type="evidence" value="ECO:0007669"/>
    <property type="project" value="TreeGrafter"/>
</dbReference>
<dbReference type="GO" id="GO:0009086">
    <property type="term" value="P:methionine biosynthetic process"/>
    <property type="evidence" value="ECO:0007669"/>
    <property type="project" value="TreeGrafter"/>
</dbReference>
<dbReference type="GO" id="GO:0106312">
    <property type="term" value="F:methylenetetrahydrofolate reductase (NADH) activity"/>
    <property type="evidence" value="ECO:0007669"/>
    <property type="project" value="UniProtKB-EC"/>
</dbReference>
<dbReference type="GO" id="GO:0005829">
    <property type="term" value="C:cytosol"/>
    <property type="evidence" value="ECO:0007669"/>
    <property type="project" value="TreeGrafter"/>
</dbReference>
<dbReference type="UniPathway" id="UPA00193"/>
<evidence type="ECO:0000313" key="10">
    <source>
        <dbReference type="Proteomes" id="UP000248326"/>
    </source>
</evidence>
<comment type="catalytic activity">
    <reaction evidence="7">
        <text>(6S)-5-methyl-5,6,7,8-tetrahydrofolate + NAD(+) = (6R)-5,10-methylene-5,6,7,8-tetrahydrofolate + NADH + H(+)</text>
        <dbReference type="Rhea" id="RHEA:19821"/>
        <dbReference type="ChEBI" id="CHEBI:15378"/>
        <dbReference type="ChEBI" id="CHEBI:15636"/>
        <dbReference type="ChEBI" id="CHEBI:18608"/>
        <dbReference type="ChEBI" id="CHEBI:57540"/>
        <dbReference type="ChEBI" id="CHEBI:57945"/>
        <dbReference type="EC" id="1.5.1.54"/>
    </reaction>
    <physiologicalReaction direction="right-to-left" evidence="7">
        <dbReference type="Rhea" id="RHEA:19823"/>
    </physiologicalReaction>
</comment>
<evidence type="ECO:0000256" key="1">
    <source>
        <dbReference type="ARBA" id="ARBA00001974"/>
    </source>
</evidence>
<keyword evidence="6 8" id="KW-0560">Oxidoreductase</keyword>
<dbReference type="GO" id="GO:0035999">
    <property type="term" value="P:tetrahydrofolate interconversion"/>
    <property type="evidence" value="ECO:0007669"/>
    <property type="project" value="UniProtKB-UniPathway"/>
</dbReference>
<dbReference type="PANTHER" id="PTHR45754:SF3">
    <property type="entry name" value="METHYLENETETRAHYDROFOLATE REDUCTASE (NADPH)"/>
    <property type="match status" value="1"/>
</dbReference>
<dbReference type="PANTHER" id="PTHR45754">
    <property type="entry name" value="METHYLENETETRAHYDROFOLATE REDUCTASE"/>
    <property type="match status" value="1"/>
</dbReference>
<keyword evidence="5 8" id="KW-0274">FAD</keyword>
<comment type="caution">
    <text evidence="9">The sequence shown here is derived from an EMBL/GenBank/DDBJ whole genome shotgun (WGS) entry which is preliminary data.</text>
</comment>
<reference evidence="9 10" key="1">
    <citation type="submission" date="2018-06" db="EMBL/GenBank/DDBJ databases">
        <title>Genomic Encyclopedia of Type Strains, Phase IV (KMG-IV): sequencing the most valuable type-strain genomes for metagenomic binning, comparative biology and taxonomic classification.</title>
        <authorList>
            <person name="Goeker M."/>
        </authorList>
    </citation>
    <scope>NUCLEOTIDE SEQUENCE [LARGE SCALE GENOMIC DNA]</scope>
    <source>
        <strain evidence="9 10">DSM 18048</strain>
    </source>
</reference>
<keyword evidence="4 8" id="KW-0285">Flavoprotein</keyword>
<evidence type="ECO:0000256" key="2">
    <source>
        <dbReference type="ARBA" id="ARBA00004777"/>
    </source>
</evidence>
<comment type="cofactor">
    <cofactor evidence="1 8">
        <name>FAD</name>
        <dbReference type="ChEBI" id="CHEBI:57692"/>
    </cofactor>
</comment>
<keyword evidence="10" id="KW-1185">Reference proteome</keyword>
<comment type="pathway">
    <text evidence="2 8">One-carbon metabolism; tetrahydrofolate interconversion.</text>
</comment>
<dbReference type="SUPFAM" id="SSF51730">
    <property type="entry name" value="FAD-linked oxidoreductase"/>
    <property type="match status" value="1"/>
</dbReference>
<evidence type="ECO:0000313" key="9">
    <source>
        <dbReference type="EMBL" id="PYE56254.1"/>
    </source>
</evidence>
<dbReference type="InterPro" id="IPR003171">
    <property type="entry name" value="Mehydrof_redctse-like"/>
</dbReference>
<dbReference type="Gene3D" id="3.20.20.220">
    <property type="match status" value="1"/>
</dbReference>
<dbReference type="CDD" id="cd00537">
    <property type="entry name" value="MTHFR"/>
    <property type="match status" value="1"/>
</dbReference>
<evidence type="ECO:0000256" key="4">
    <source>
        <dbReference type="ARBA" id="ARBA00022630"/>
    </source>
</evidence>
<dbReference type="AlphaFoldDB" id="A0A318SFP4"/>
<dbReference type="Proteomes" id="UP000248326">
    <property type="component" value="Unassembled WGS sequence"/>
</dbReference>
<proteinExistence type="inferred from homology"/>
<evidence type="ECO:0000256" key="6">
    <source>
        <dbReference type="ARBA" id="ARBA00023002"/>
    </source>
</evidence>
<protein>
    <recommendedName>
        <fullName evidence="8">Methylenetetrahydrofolate reductase</fullName>
    </recommendedName>
</protein>
<dbReference type="InterPro" id="IPR029041">
    <property type="entry name" value="FAD-linked_oxidoreductase-like"/>
</dbReference>
<evidence type="ECO:0000256" key="5">
    <source>
        <dbReference type="ARBA" id="ARBA00022827"/>
    </source>
</evidence>